<evidence type="ECO:0000313" key="13">
    <source>
        <dbReference type="Proteomes" id="UP000677668"/>
    </source>
</evidence>
<dbReference type="Proteomes" id="UP000677668">
    <property type="component" value="Chromosome 1"/>
</dbReference>
<dbReference type="PROSITE" id="PS00618">
    <property type="entry name" value="RECF_2"/>
    <property type="match status" value="1"/>
</dbReference>
<dbReference type="SUPFAM" id="SSF52540">
    <property type="entry name" value="P-loop containing nucleoside triphosphate hydrolases"/>
    <property type="match status" value="1"/>
</dbReference>
<dbReference type="InterPro" id="IPR001238">
    <property type="entry name" value="DNA-binding_RecF"/>
</dbReference>
<evidence type="ECO:0000256" key="2">
    <source>
        <dbReference type="ARBA" id="ARBA00008016"/>
    </source>
</evidence>
<name>A0ABX8B385_9BACT</name>
<feature type="binding site" evidence="9">
    <location>
        <begin position="29"/>
        <end position="36"/>
    </location>
    <ligand>
        <name>ATP</name>
        <dbReference type="ChEBI" id="CHEBI:30616"/>
    </ligand>
</feature>
<reference evidence="12 13" key="1">
    <citation type="submission" date="2021-03" db="EMBL/GenBank/DDBJ databases">
        <title>Genomic and phenotypic characterization of Chloracidobacterium isolates provides evidence for multiple species.</title>
        <authorList>
            <person name="Saini M.K."/>
            <person name="Costas A.M.G."/>
            <person name="Tank M."/>
            <person name="Bryant D.A."/>
        </authorList>
    </citation>
    <scope>NUCLEOTIDE SEQUENCE [LARGE SCALE GENOMIC DNA]</scope>
    <source>
        <strain evidence="12 13">N</strain>
    </source>
</reference>
<proteinExistence type="inferred from homology"/>
<evidence type="ECO:0000256" key="8">
    <source>
        <dbReference type="ARBA" id="ARBA00023125"/>
    </source>
</evidence>
<dbReference type="PANTHER" id="PTHR32182:SF0">
    <property type="entry name" value="DNA REPLICATION AND REPAIR PROTEIN RECF"/>
    <property type="match status" value="1"/>
</dbReference>
<keyword evidence="9 10" id="KW-0227">DNA damage</keyword>
<dbReference type="InterPro" id="IPR003395">
    <property type="entry name" value="RecF/RecN/SMC_N"/>
</dbReference>
<comment type="subcellular location">
    <subcellularLocation>
        <location evidence="1 9 10">Cytoplasm</location>
    </subcellularLocation>
</comment>
<keyword evidence="13" id="KW-1185">Reference proteome</keyword>
<dbReference type="NCBIfam" id="TIGR00611">
    <property type="entry name" value="recf"/>
    <property type="match status" value="1"/>
</dbReference>
<keyword evidence="9 10" id="KW-0742">SOS response</keyword>
<evidence type="ECO:0000256" key="4">
    <source>
        <dbReference type="ARBA" id="ARBA00022490"/>
    </source>
</evidence>
<evidence type="ECO:0000256" key="3">
    <source>
        <dbReference type="ARBA" id="ARBA00020170"/>
    </source>
</evidence>
<comment type="function">
    <text evidence="9 10">The RecF protein is involved in DNA metabolism; it is required for DNA replication and normal SOS inducibility. RecF binds preferentially to single-stranded, linear DNA. It also seems to bind ATP.</text>
</comment>
<dbReference type="Gene3D" id="3.40.50.300">
    <property type="entry name" value="P-loop containing nucleotide triphosphate hydrolases"/>
    <property type="match status" value="1"/>
</dbReference>
<dbReference type="Pfam" id="PF02463">
    <property type="entry name" value="SMC_N"/>
    <property type="match status" value="1"/>
</dbReference>
<evidence type="ECO:0000256" key="6">
    <source>
        <dbReference type="ARBA" id="ARBA00022741"/>
    </source>
</evidence>
<organism evidence="12 13">
    <name type="scientific">Chloracidobacterium sp. N</name>
    <dbReference type="NCBI Taxonomy" id="2821540"/>
    <lineage>
        <taxon>Bacteria</taxon>
        <taxon>Pseudomonadati</taxon>
        <taxon>Acidobacteriota</taxon>
        <taxon>Terriglobia</taxon>
        <taxon>Terriglobales</taxon>
        <taxon>Acidobacteriaceae</taxon>
        <taxon>Chloracidobacterium</taxon>
        <taxon>Chloracidobacterium aggregatum</taxon>
    </lineage>
</organism>
<keyword evidence="5 9" id="KW-0235">DNA replication</keyword>
<evidence type="ECO:0000256" key="1">
    <source>
        <dbReference type="ARBA" id="ARBA00004496"/>
    </source>
</evidence>
<evidence type="ECO:0000256" key="10">
    <source>
        <dbReference type="RuleBase" id="RU000578"/>
    </source>
</evidence>
<keyword evidence="7 9" id="KW-0067">ATP-binding</keyword>
<evidence type="ECO:0000313" key="12">
    <source>
        <dbReference type="EMBL" id="QUV94537.1"/>
    </source>
</evidence>
<keyword evidence="9 10" id="KW-0234">DNA repair</keyword>
<sequence>MEITSVTVDGFRNLAGTLSAAPGLNVLWGGNGQGKTNWLEAIYLLATTKSFRTHQPQELMAFGAAAAHLRLELQRRTGSSVTLDMHLEAGRKVMLVNGKRAALRDYLGQLVVFAYGREALDVVCGEPEQRRRFLDRGILSLKPAYVQTLLDYARVLKQKNALLRVVAERPEHRDWLDSLDAWNAQLVELGTELHVERARYAEQLDAHLERQLFGAERVAIRYVSSLEPDLPPTAEAFRAAMTERLARRRAAELAVGHALVGPHRDDLAILMDGREVARFGSAGQQRSTLLVLTLGQLALYRAHCAEPPVFLLDDLDAELDPRRITTLLAYLEDKAQTLVTTTKPGLVRGAARWLELRAGRLVSAHDGDYQPPADVFPEACLETQTSAAGLIPADGFG</sequence>
<gene>
    <name evidence="9 12" type="primary">recF</name>
    <name evidence="12" type="ORF">J8C05_03570</name>
</gene>
<evidence type="ECO:0000256" key="7">
    <source>
        <dbReference type="ARBA" id="ARBA00022840"/>
    </source>
</evidence>
<evidence type="ECO:0000259" key="11">
    <source>
        <dbReference type="Pfam" id="PF02463"/>
    </source>
</evidence>
<feature type="domain" description="RecF/RecN/SMC N-terminal" evidence="11">
    <location>
        <begin position="3"/>
        <end position="355"/>
    </location>
</feature>
<evidence type="ECO:0000256" key="9">
    <source>
        <dbReference type="HAMAP-Rule" id="MF_00365"/>
    </source>
</evidence>
<accession>A0ABX8B385</accession>
<dbReference type="Gene3D" id="1.20.1050.90">
    <property type="entry name" value="RecF/RecN/SMC, N-terminal domain"/>
    <property type="match status" value="1"/>
</dbReference>
<keyword evidence="8 9" id="KW-0238">DNA-binding</keyword>
<dbReference type="InterPro" id="IPR018078">
    <property type="entry name" value="DNA-binding_RecF_CS"/>
</dbReference>
<evidence type="ECO:0000256" key="5">
    <source>
        <dbReference type="ARBA" id="ARBA00022705"/>
    </source>
</evidence>
<protein>
    <recommendedName>
        <fullName evidence="3 9">DNA replication and repair protein RecF</fullName>
    </recommendedName>
</protein>
<dbReference type="HAMAP" id="MF_00365">
    <property type="entry name" value="RecF"/>
    <property type="match status" value="1"/>
</dbReference>
<dbReference type="RefSeq" id="WP_211422824.1">
    <property type="nucleotide sequence ID" value="NZ_CP072642.1"/>
</dbReference>
<comment type="similarity">
    <text evidence="2 9 10">Belongs to the RecF family.</text>
</comment>
<dbReference type="InterPro" id="IPR042174">
    <property type="entry name" value="RecF_2"/>
</dbReference>
<dbReference type="PANTHER" id="PTHR32182">
    <property type="entry name" value="DNA REPLICATION AND REPAIR PROTEIN RECF"/>
    <property type="match status" value="1"/>
</dbReference>
<dbReference type="EMBL" id="CP072642">
    <property type="protein sequence ID" value="QUV94537.1"/>
    <property type="molecule type" value="Genomic_DNA"/>
</dbReference>
<dbReference type="InterPro" id="IPR027417">
    <property type="entry name" value="P-loop_NTPase"/>
</dbReference>
<keyword evidence="6 9" id="KW-0547">Nucleotide-binding</keyword>
<keyword evidence="4 9" id="KW-0963">Cytoplasm</keyword>